<dbReference type="RefSeq" id="WP_217944119.1">
    <property type="nucleotide sequence ID" value="NZ_JAHTGR010000011.1"/>
</dbReference>
<dbReference type="Proteomes" id="UP001155901">
    <property type="component" value="Unassembled WGS sequence"/>
</dbReference>
<sequence length="442" mass="49187">MLVGNFCLLGPEPEPAFSSRIQDAVVERLAAMSRESILMHAAATADCDAMAWHAVLEGLAPERRRAVMLHPTFRYWLQGMRRSVRTGPDKANAEFSSHLRDLIWAEAVLAGCAPSPVQLVTDDRGGVRCPSRGRHIELGSAYVKRAVQVIPCQGEILLRTEDGMERRLPHADLASADIETPLPTIEANGYDLTLYDTLAHGQIQVGSRDEWLRAKLSGTNQRNDGIDFYQVDDELYPTAPPLDTLALALQRLHAHWPEAYADLRQFVQVIVPIRTPVATRLSLPGASEPRNCAFTVSSRQGAIYVGNAQVDETIEMLLHEFAHVKLRQIQAIDPLLEDPLDESIRVHVPWRADKRPLPGVMEGLFVFMHVAESELRRVACGAHALAPVLQRRLQGLRFAASCLKSHARLTAAGQEFLQWMDAWTSSLDRRYAPAMLSHCVDD</sequence>
<evidence type="ECO:0000313" key="1">
    <source>
        <dbReference type="EMBL" id="MBV6323429.1"/>
    </source>
</evidence>
<evidence type="ECO:0000313" key="4">
    <source>
        <dbReference type="Proteomes" id="UP001162889"/>
    </source>
</evidence>
<dbReference type="Proteomes" id="UP001162889">
    <property type="component" value="Unassembled WGS sequence"/>
</dbReference>
<evidence type="ECO:0008006" key="5">
    <source>
        <dbReference type="Google" id="ProtNLM"/>
    </source>
</evidence>
<gene>
    <name evidence="1" type="ORF">KVP70_21060</name>
    <name evidence="2" type="ORF">L1274_001310</name>
</gene>
<keyword evidence="4" id="KW-1185">Reference proteome</keyword>
<evidence type="ECO:0000313" key="3">
    <source>
        <dbReference type="Proteomes" id="UP001155901"/>
    </source>
</evidence>
<reference evidence="1" key="1">
    <citation type="submission" date="2021-07" db="EMBL/GenBank/DDBJ databases">
        <title>Characterization of violacein-producing bacteria and related species.</title>
        <authorList>
            <person name="Wilson H.S."/>
            <person name="De Leon M.E."/>
        </authorList>
    </citation>
    <scope>NUCLEOTIDE SEQUENCE</scope>
    <source>
        <strain evidence="1">HSC-15S17</strain>
    </source>
</reference>
<dbReference type="NCBIfam" id="TIGR04267">
    <property type="entry name" value="mod_HExxH"/>
    <property type="match status" value="1"/>
</dbReference>
<reference evidence="2" key="2">
    <citation type="submission" date="2022-03" db="EMBL/GenBank/DDBJ databases">
        <title>Genome Encyclopedia of Bacteria and Archaea VI: Functional Genomics of Type Strains.</title>
        <authorList>
            <person name="Whitman W."/>
        </authorList>
    </citation>
    <scope>NUCLEOTIDE SEQUENCE</scope>
    <source>
        <strain evidence="2">HSC-15S17</strain>
    </source>
</reference>
<dbReference type="InterPro" id="IPR026337">
    <property type="entry name" value="AKG_HExxH"/>
</dbReference>
<dbReference type="AlphaFoldDB" id="A0AA41HA05"/>
<evidence type="ECO:0000313" key="2">
    <source>
        <dbReference type="EMBL" id="MCP2007617.1"/>
    </source>
</evidence>
<accession>A0AA41HA05</accession>
<dbReference type="EMBL" id="JAHTGR010000011">
    <property type="protein sequence ID" value="MBV6323429.1"/>
    <property type="molecule type" value="Genomic_DNA"/>
</dbReference>
<comment type="caution">
    <text evidence="1">The sequence shown here is derived from an EMBL/GenBank/DDBJ whole genome shotgun (WGS) entry which is preliminary data.</text>
</comment>
<organism evidence="1 3">
    <name type="scientific">Duganella violaceipulchra</name>
    <dbReference type="NCBI Taxonomy" id="2849652"/>
    <lineage>
        <taxon>Bacteria</taxon>
        <taxon>Pseudomonadati</taxon>
        <taxon>Pseudomonadota</taxon>
        <taxon>Betaproteobacteria</taxon>
        <taxon>Burkholderiales</taxon>
        <taxon>Oxalobacteraceae</taxon>
        <taxon>Telluria group</taxon>
        <taxon>Duganella</taxon>
    </lineage>
</organism>
<dbReference type="EMBL" id="JALJZU010000002">
    <property type="protein sequence ID" value="MCP2007617.1"/>
    <property type="molecule type" value="Genomic_DNA"/>
</dbReference>
<protein>
    <recommendedName>
        <fullName evidence="5">HEXXH motif domain-containing protein</fullName>
    </recommendedName>
</protein>
<proteinExistence type="predicted"/>
<name>A0AA41HA05_9BURK</name>